<evidence type="ECO:0000256" key="5">
    <source>
        <dbReference type="ARBA" id="ARBA00022801"/>
    </source>
</evidence>
<evidence type="ECO:0000256" key="2">
    <source>
        <dbReference type="ARBA" id="ARBA00007074"/>
    </source>
</evidence>
<keyword evidence="7" id="KW-0472">Membrane</keyword>
<evidence type="ECO:0000256" key="1">
    <source>
        <dbReference type="ARBA" id="ARBA00004635"/>
    </source>
</evidence>
<evidence type="ECO:0000256" key="3">
    <source>
        <dbReference type="ARBA" id="ARBA00022670"/>
    </source>
</evidence>
<keyword evidence="3" id="KW-0645">Protease</keyword>
<keyword evidence="12" id="KW-1185">Reference proteome</keyword>
<gene>
    <name evidence="11" type="ORF">J3998_04120</name>
</gene>
<evidence type="ECO:0000256" key="9">
    <source>
        <dbReference type="ARBA" id="ARBA00023288"/>
    </source>
</evidence>
<evidence type="ECO:0000256" key="8">
    <source>
        <dbReference type="ARBA" id="ARBA00023139"/>
    </source>
</evidence>
<reference evidence="11 12" key="1">
    <citation type="submission" date="2021-03" db="EMBL/GenBank/DDBJ databases">
        <title>Thiomicrorhabdus sp.nov.,novel sulfur-oxidizing bacteria isolated from coastal sediment.</title>
        <authorList>
            <person name="Liu X."/>
        </authorList>
    </citation>
    <scope>NUCLEOTIDE SEQUENCE [LARGE SCALE GENOMIC DNA]</scope>
    <source>
        <strain evidence="11 12">6S2-11</strain>
    </source>
</reference>
<evidence type="ECO:0000256" key="6">
    <source>
        <dbReference type="ARBA" id="ARBA00022807"/>
    </source>
</evidence>
<dbReference type="EMBL" id="JAGETV010000005">
    <property type="protein sequence ID" value="MBO1926752.1"/>
    <property type="molecule type" value="Genomic_DNA"/>
</dbReference>
<comment type="subcellular location">
    <subcellularLocation>
        <location evidence="1">Membrane</location>
        <topology evidence="1">Lipid-anchor</topology>
    </subcellularLocation>
</comment>
<evidence type="ECO:0000256" key="4">
    <source>
        <dbReference type="ARBA" id="ARBA00022729"/>
    </source>
</evidence>
<feature type="domain" description="NlpC/P60" evidence="10">
    <location>
        <begin position="117"/>
        <end position="238"/>
    </location>
</feature>
<dbReference type="SUPFAM" id="SSF54001">
    <property type="entry name" value="Cysteine proteinases"/>
    <property type="match status" value="1"/>
</dbReference>
<dbReference type="Proteomes" id="UP000664835">
    <property type="component" value="Unassembled WGS sequence"/>
</dbReference>
<evidence type="ECO:0000259" key="10">
    <source>
        <dbReference type="PROSITE" id="PS51935"/>
    </source>
</evidence>
<comment type="caution">
    <text evidence="11">The sequence shown here is derived from an EMBL/GenBank/DDBJ whole genome shotgun (WGS) entry which is preliminary data.</text>
</comment>
<dbReference type="PANTHER" id="PTHR47360">
    <property type="entry name" value="MUREIN DD-ENDOPEPTIDASE MEPS/MUREIN LD-CARBOXYPEPTIDASE"/>
    <property type="match status" value="1"/>
</dbReference>
<keyword evidence="8" id="KW-0564">Palmitate</keyword>
<keyword evidence="5" id="KW-0378">Hydrolase</keyword>
<accession>A0ABS3Q370</accession>
<evidence type="ECO:0000313" key="11">
    <source>
        <dbReference type="EMBL" id="MBO1926752.1"/>
    </source>
</evidence>
<comment type="similarity">
    <text evidence="2">Belongs to the peptidase C40 family.</text>
</comment>
<dbReference type="PANTHER" id="PTHR47360:SF3">
    <property type="entry name" value="MUREIN DD-ENDOPEPTIDASE MEPS_MUREIN LD-CARBOXYPEPTIDASE"/>
    <property type="match status" value="1"/>
</dbReference>
<dbReference type="InterPro" id="IPR000064">
    <property type="entry name" value="NLP_P60_dom"/>
</dbReference>
<dbReference type="Gene3D" id="3.90.1720.10">
    <property type="entry name" value="endopeptidase domain like (from Nostoc punctiforme)"/>
    <property type="match status" value="1"/>
</dbReference>
<evidence type="ECO:0000313" key="12">
    <source>
        <dbReference type="Proteomes" id="UP000664835"/>
    </source>
</evidence>
<dbReference type="RefSeq" id="WP_208148201.1">
    <property type="nucleotide sequence ID" value="NZ_JAGETV010000005.1"/>
</dbReference>
<evidence type="ECO:0000256" key="7">
    <source>
        <dbReference type="ARBA" id="ARBA00023136"/>
    </source>
</evidence>
<organism evidence="11 12">
    <name type="scientific">Thiomicrorhabdus marina</name>
    <dbReference type="NCBI Taxonomy" id="2818442"/>
    <lineage>
        <taxon>Bacteria</taxon>
        <taxon>Pseudomonadati</taxon>
        <taxon>Pseudomonadota</taxon>
        <taxon>Gammaproteobacteria</taxon>
        <taxon>Thiotrichales</taxon>
        <taxon>Piscirickettsiaceae</taxon>
        <taxon>Thiomicrorhabdus</taxon>
    </lineage>
</organism>
<sequence>MTVFSRIIHRDRFIAKRCAVILIAVVGLHLSACSNPVQPKVEQSVNQSAISQKMVEPVVPPKQQPIVLKQPEQARTEAQVSQEAWRQLEALALKASSDLAHSQTFVQQQSPTKTVEQSVYGRLLKHFNEWQGAPYQYGGQKKSGVDCSAFVQITYAEKFKVNLPRTTEDQIRRGKKVRYNQLKTGDVVFFKTGWSTYHNGIYLGDQEFMHASSSKGVIVSKINQNYWRSRFIEARRLLN</sequence>
<keyword evidence="6" id="KW-0788">Thiol protease</keyword>
<protein>
    <submittedName>
        <fullName evidence="11">C40 family peptidase</fullName>
    </submittedName>
</protein>
<dbReference type="PROSITE" id="PS51935">
    <property type="entry name" value="NLPC_P60"/>
    <property type="match status" value="1"/>
</dbReference>
<dbReference type="Pfam" id="PF00877">
    <property type="entry name" value="NLPC_P60"/>
    <property type="match status" value="1"/>
</dbReference>
<proteinExistence type="inferred from homology"/>
<name>A0ABS3Q370_9GAMM</name>
<dbReference type="InterPro" id="IPR038765">
    <property type="entry name" value="Papain-like_cys_pep_sf"/>
</dbReference>
<keyword evidence="4" id="KW-0732">Signal</keyword>
<keyword evidence="9" id="KW-0449">Lipoprotein</keyword>
<dbReference type="InterPro" id="IPR052062">
    <property type="entry name" value="Murein_DD/LD_carboxypeptidase"/>
</dbReference>